<evidence type="ECO:0000313" key="3">
    <source>
        <dbReference type="Proteomes" id="UP000291343"/>
    </source>
</evidence>
<keyword evidence="1" id="KW-0732">Signal</keyword>
<dbReference type="InterPro" id="IPR013783">
    <property type="entry name" value="Ig-like_fold"/>
</dbReference>
<evidence type="ECO:0000313" key="2">
    <source>
        <dbReference type="EMBL" id="RZF43146.1"/>
    </source>
</evidence>
<dbReference type="InterPro" id="IPR036116">
    <property type="entry name" value="FN3_sf"/>
</dbReference>
<evidence type="ECO:0008006" key="4">
    <source>
        <dbReference type="Google" id="ProtNLM"/>
    </source>
</evidence>
<dbReference type="SUPFAM" id="SSF49265">
    <property type="entry name" value="Fibronectin type III"/>
    <property type="match status" value="1"/>
</dbReference>
<sequence>MSLPICVVIFGMIVHNLSLTYQAFNYTNTLTKAPPSAPTDFAVTDITSKSVALKWGPPESSGGTELTVGQHGFRAPSGSVVAIIYHHQQQHLH</sequence>
<feature type="signal peptide" evidence="1">
    <location>
        <begin position="1"/>
        <end position="18"/>
    </location>
</feature>
<dbReference type="SMR" id="A0A482XBL9"/>
<protein>
    <recommendedName>
        <fullName evidence="4">Fibronectin type-III domain-containing protein</fullName>
    </recommendedName>
</protein>
<dbReference type="Gene3D" id="2.60.40.10">
    <property type="entry name" value="Immunoglobulins"/>
    <property type="match status" value="1"/>
</dbReference>
<proteinExistence type="predicted"/>
<reference evidence="2 3" key="1">
    <citation type="journal article" date="2017" name="Gigascience">
        <title>Genome sequence of the small brown planthopper, Laodelphax striatellus.</title>
        <authorList>
            <person name="Zhu J."/>
            <person name="Jiang F."/>
            <person name="Wang X."/>
            <person name="Yang P."/>
            <person name="Bao Y."/>
            <person name="Zhao W."/>
            <person name="Wang W."/>
            <person name="Lu H."/>
            <person name="Wang Q."/>
            <person name="Cui N."/>
            <person name="Li J."/>
            <person name="Chen X."/>
            <person name="Luo L."/>
            <person name="Yu J."/>
            <person name="Kang L."/>
            <person name="Cui F."/>
        </authorList>
    </citation>
    <scope>NUCLEOTIDE SEQUENCE [LARGE SCALE GENOMIC DNA]</scope>
    <source>
        <strain evidence="2">Lst14</strain>
    </source>
</reference>
<organism evidence="2 3">
    <name type="scientific">Laodelphax striatellus</name>
    <name type="common">Small brown planthopper</name>
    <name type="synonym">Delphax striatella</name>
    <dbReference type="NCBI Taxonomy" id="195883"/>
    <lineage>
        <taxon>Eukaryota</taxon>
        <taxon>Metazoa</taxon>
        <taxon>Ecdysozoa</taxon>
        <taxon>Arthropoda</taxon>
        <taxon>Hexapoda</taxon>
        <taxon>Insecta</taxon>
        <taxon>Pterygota</taxon>
        <taxon>Neoptera</taxon>
        <taxon>Paraneoptera</taxon>
        <taxon>Hemiptera</taxon>
        <taxon>Auchenorrhyncha</taxon>
        <taxon>Fulgoroidea</taxon>
        <taxon>Delphacidae</taxon>
        <taxon>Criomorphinae</taxon>
        <taxon>Laodelphax</taxon>
    </lineage>
</organism>
<dbReference type="CDD" id="cd00063">
    <property type="entry name" value="FN3"/>
    <property type="match status" value="1"/>
</dbReference>
<dbReference type="EMBL" id="QKKF02013161">
    <property type="protein sequence ID" value="RZF43146.1"/>
    <property type="molecule type" value="Genomic_DNA"/>
</dbReference>
<evidence type="ECO:0000256" key="1">
    <source>
        <dbReference type="SAM" id="SignalP"/>
    </source>
</evidence>
<feature type="chain" id="PRO_5019718888" description="Fibronectin type-III domain-containing protein" evidence="1">
    <location>
        <begin position="19"/>
        <end position="93"/>
    </location>
</feature>
<keyword evidence="3" id="KW-1185">Reference proteome</keyword>
<dbReference type="InParanoid" id="A0A482XBL9"/>
<dbReference type="InterPro" id="IPR003961">
    <property type="entry name" value="FN3_dom"/>
</dbReference>
<dbReference type="AlphaFoldDB" id="A0A482XBL9"/>
<dbReference type="Proteomes" id="UP000291343">
    <property type="component" value="Unassembled WGS sequence"/>
</dbReference>
<comment type="caution">
    <text evidence="2">The sequence shown here is derived from an EMBL/GenBank/DDBJ whole genome shotgun (WGS) entry which is preliminary data.</text>
</comment>
<accession>A0A482XBL9</accession>
<name>A0A482XBL9_LAOST</name>
<gene>
    <name evidence="2" type="ORF">LSTR_LSTR012566</name>
</gene>